<proteinExistence type="predicted"/>
<evidence type="ECO:0000313" key="1">
    <source>
        <dbReference type="EMBL" id="PVW14657.1"/>
    </source>
</evidence>
<sequence>MIYILWDIDLFSISLLTCCYILNMLKTNGLTNHFGDTLTIFKKVIPLFFSETNGIVSNSE</sequence>
<dbReference type="Proteomes" id="UP000245962">
    <property type="component" value="Unassembled WGS sequence"/>
</dbReference>
<organism evidence="1 2">
    <name type="scientific">Marixanthomonas spongiae</name>
    <dbReference type="NCBI Taxonomy" id="2174845"/>
    <lineage>
        <taxon>Bacteria</taxon>
        <taxon>Pseudomonadati</taxon>
        <taxon>Bacteroidota</taxon>
        <taxon>Flavobacteriia</taxon>
        <taxon>Flavobacteriales</taxon>
        <taxon>Flavobacteriaceae</taxon>
        <taxon>Marixanthomonas</taxon>
    </lineage>
</organism>
<dbReference type="EMBL" id="QEHR01000005">
    <property type="protein sequence ID" value="PVW14657.1"/>
    <property type="molecule type" value="Genomic_DNA"/>
</dbReference>
<keyword evidence="2" id="KW-1185">Reference proteome</keyword>
<comment type="caution">
    <text evidence="1">The sequence shown here is derived from an EMBL/GenBank/DDBJ whole genome shotgun (WGS) entry which is preliminary data.</text>
</comment>
<protein>
    <submittedName>
        <fullName evidence="1">Uncharacterized protein</fullName>
    </submittedName>
</protein>
<evidence type="ECO:0000313" key="2">
    <source>
        <dbReference type="Proteomes" id="UP000245962"/>
    </source>
</evidence>
<gene>
    <name evidence="1" type="ORF">DDV96_09035</name>
</gene>
<accession>A0A2U0I0N3</accession>
<name>A0A2U0I0N3_9FLAO</name>
<reference evidence="1 2" key="1">
    <citation type="submission" date="2018-04" db="EMBL/GenBank/DDBJ databases">
        <title>Marixanthomonas spongiae HN-E44 sp. nov., isolated from a marine sponge.</title>
        <authorList>
            <person name="Luo L."/>
            <person name="Zhuang L."/>
        </authorList>
    </citation>
    <scope>NUCLEOTIDE SEQUENCE [LARGE SCALE GENOMIC DNA]</scope>
    <source>
        <strain evidence="1 2">HN-E44</strain>
    </source>
</reference>
<dbReference type="AlphaFoldDB" id="A0A2U0I0N3"/>